<dbReference type="Pfam" id="PF13361">
    <property type="entry name" value="UvrD_C"/>
    <property type="match status" value="1"/>
</dbReference>
<dbReference type="InterPro" id="IPR000212">
    <property type="entry name" value="DNA_helicase_UvrD/REP"/>
</dbReference>
<evidence type="ECO:0000313" key="11">
    <source>
        <dbReference type="EMBL" id="MBH0779337.1"/>
    </source>
</evidence>
<dbReference type="EC" id="5.6.2.4" evidence="7"/>
<protein>
    <recommendedName>
        <fullName evidence="7">DNA 3'-5' helicase</fullName>
        <ecNumber evidence="7">5.6.2.4</ecNumber>
    </recommendedName>
</protein>
<keyword evidence="2 9" id="KW-0378">Hydrolase</keyword>
<dbReference type="SUPFAM" id="SSF52540">
    <property type="entry name" value="P-loop containing nucleoside triphosphate hydrolases"/>
    <property type="match status" value="1"/>
</dbReference>
<proteinExistence type="predicted"/>
<evidence type="ECO:0000256" key="3">
    <source>
        <dbReference type="ARBA" id="ARBA00022806"/>
    </source>
</evidence>
<dbReference type="InterPro" id="IPR014016">
    <property type="entry name" value="UvrD-like_ATP-bd"/>
</dbReference>
<keyword evidence="4 9" id="KW-0067">ATP-binding</keyword>
<comment type="catalytic activity">
    <reaction evidence="8">
        <text>ATP + H2O = ADP + phosphate + H(+)</text>
        <dbReference type="Rhea" id="RHEA:13065"/>
        <dbReference type="ChEBI" id="CHEBI:15377"/>
        <dbReference type="ChEBI" id="CHEBI:15378"/>
        <dbReference type="ChEBI" id="CHEBI:30616"/>
        <dbReference type="ChEBI" id="CHEBI:43474"/>
        <dbReference type="ChEBI" id="CHEBI:456216"/>
        <dbReference type="EC" id="5.6.2.4"/>
    </reaction>
</comment>
<dbReference type="GO" id="GO:0043138">
    <property type="term" value="F:3'-5' DNA helicase activity"/>
    <property type="evidence" value="ECO:0007669"/>
    <property type="project" value="UniProtKB-EC"/>
</dbReference>
<dbReference type="AlphaFoldDB" id="A0A931ICW1"/>
<dbReference type="Gene3D" id="3.40.50.300">
    <property type="entry name" value="P-loop containing nucleotide triphosphate hydrolases"/>
    <property type="match status" value="2"/>
</dbReference>
<evidence type="ECO:0000256" key="9">
    <source>
        <dbReference type="PROSITE-ProRule" id="PRU00560"/>
    </source>
</evidence>
<evidence type="ECO:0000256" key="1">
    <source>
        <dbReference type="ARBA" id="ARBA00022741"/>
    </source>
</evidence>
<evidence type="ECO:0000259" key="10">
    <source>
        <dbReference type="PROSITE" id="PS51198"/>
    </source>
</evidence>
<dbReference type="GO" id="GO:0005829">
    <property type="term" value="C:cytosol"/>
    <property type="evidence" value="ECO:0007669"/>
    <property type="project" value="TreeGrafter"/>
</dbReference>
<evidence type="ECO:0000256" key="4">
    <source>
        <dbReference type="ARBA" id="ARBA00022840"/>
    </source>
</evidence>
<dbReference type="GO" id="GO:0003677">
    <property type="term" value="F:DNA binding"/>
    <property type="evidence" value="ECO:0007669"/>
    <property type="project" value="InterPro"/>
</dbReference>
<evidence type="ECO:0000256" key="7">
    <source>
        <dbReference type="ARBA" id="ARBA00034808"/>
    </source>
</evidence>
<gene>
    <name evidence="11" type="ORF">IT779_23995</name>
</gene>
<dbReference type="GO" id="GO:0005524">
    <property type="term" value="F:ATP binding"/>
    <property type="evidence" value="ECO:0007669"/>
    <property type="project" value="UniProtKB-UniRule"/>
</dbReference>
<dbReference type="InterPro" id="IPR014017">
    <property type="entry name" value="DNA_helicase_UvrD-like_C"/>
</dbReference>
<dbReference type="Pfam" id="PF00580">
    <property type="entry name" value="UvrD-helicase"/>
    <property type="match status" value="1"/>
</dbReference>
<feature type="binding site" evidence="9">
    <location>
        <begin position="287"/>
        <end position="294"/>
    </location>
    <ligand>
        <name>ATP</name>
        <dbReference type="ChEBI" id="CHEBI:30616"/>
    </ligand>
</feature>
<dbReference type="RefSeq" id="WP_196151648.1">
    <property type="nucleotide sequence ID" value="NZ_JADMLG010000010.1"/>
</dbReference>
<evidence type="ECO:0000256" key="8">
    <source>
        <dbReference type="ARBA" id="ARBA00048988"/>
    </source>
</evidence>
<dbReference type="PANTHER" id="PTHR11070:SF45">
    <property type="entry name" value="DNA 3'-5' HELICASE"/>
    <property type="match status" value="1"/>
</dbReference>
<keyword evidence="12" id="KW-1185">Reference proteome</keyword>
<dbReference type="PROSITE" id="PS51198">
    <property type="entry name" value="UVRD_HELICASE_ATP_BIND"/>
    <property type="match status" value="1"/>
</dbReference>
<comment type="catalytic activity">
    <reaction evidence="6">
        <text>Couples ATP hydrolysis with the unwinding of duplex DNA by translocating in the 3'-5' direction.</text>
        <dbReference type="EC" id="5.6.2.4"/>
    </reaction>
</comment>
<evidence type="ECO:0000256" key="6">
    <source>
        <dbReference type="ARBA" id="ARBA00034617"/>
    </source>
</evidence>
<dbReference type="EMBL" id="JADMLG010000010">
    <property type="protein sequence ID" value="MBH0779337.1"/>
    <property type="molecule type" value="Genomic_DNA"/>
</dbReference>
<accession>A0A931ICW1</accession>
<keyword evidence="5" id="KW-0413">Isomerase</keyword>
<feature type="domain" description="UvrD-like helicase ATP-binding" evidence="10">
    <location>
        <begin position="266"/>
        <end position="589"/>
    </location>
</feature>
<evidence type="ECO:0000256" key="5">
    <source>
        <dbReference type="ARBA" id="ARBA00023235"/>
    </source>
</evidence>
<keyword evidence="1 9" id="KW-0547">Nucleotide-binding</keyword>
<organism evidence="11 12">
    <name type="scientific">Nocardia bovistercoris</name>
    <dbReference type="NCBI Taxonomy" id="2785916"/>
    <lineage>
        <taxon>Bacteria</taxon>
        <taxon>Bacillati</taxon>
        <taxon>Actinomycetota</taxon>
        <taxon>Actinomycetes</taxon>
        <taxon>Mycobacteriales</taxon>
        <taxon>Nocardiaceae</taxon>
        <taxon>Nocardia</taxon>
    </lineage>
</organism>
<dbReference type="GO" id="GO:0016787">
    <property type="term" value="F:hydrolase activity"/>
    <property type="evidence" value="ECO:0007669"/>
    <property type="project" value="UniProtKB-UniRule"/>
</dbReference>
<reference evidence="11" key="1">
    <citation type="submission" date="2020-11" db="EMBL/GenBank/DDBJ databases">
        <title>Nocardia NEAU-351.nov., a novel actinomycete isolated from the cow dung.</title>
        <authorList>
            <person name="Zhang X."/>
        </authorList>
    </citation>
    <scope>NUCLEOTIDE SEQUENCE</scope>
    <source>
        <strain evidence="11">NEAU-351</strain>
    </source>
</reference>
<keyword evidence="3 9" id="KW-0347">Helicase</keyword>
<dbReference type="Proteomes" id="UP000655751">
    <property type="component" value="Unassembled WGS sequence"/>
</dbReference>
<dbReference type="GO" id="GO:0000725">
    <property type="term" value="P:recombinational repair"/>
    <property type="evidence" value="ECO:0007669"/>
    <property type="project" value="TreeGrafter"/>
</dbReference>
<sequence length="746" mass="81248">MGTATVVLATNSRSMPKLDGAVTDKVYRFFESVRADHAAASAHITGIDGATDHRVRVGHIDAEHRAVMFRVDDKFGDATYIYLGTWPHHTATELAEQSTLRVNPVNGVLEGIVGQLDGRGDRKKRTVVPDPTGDLARMAAAAPDGHLTRAGLTGADLTDRLGLDAETAARALAATDRDSVAEVARSTEVSWQQTALLGLAAGHGIEDVRAGLSFTDTPVDTDLDENEQILAALEHPATKMQFTMVDDNDELRRVLEEGDFKAWRTFLHPDQRRFAEKDQRGPFRLSGGAGTGKTVVLLHRTRALARRDPLARIVLTTFNKTLASGLEDDLKALDPTVRIATSLGAPGVFVSGLDSLAAGAVRQGDQGPAYAAVFGPGLSAHRRKRVGNEAGWAQAAAAAGDGLDARLRHPTFLSQEYVSVVLGNEITTVEEYARAPRAGRGVRVSRTQRMQIWRVVEEYRRQAARNGSLTYPEAVAIAAAHLRLRADAGHPEPADHVVVDEGQDLHASHWRLLRALVADGPDDLFIAEDPHQRIYGQPVVLSRLGINIRGARSSRLTLNYRTTAQNLRFAVGLLEGGEYRDLEEGHDTTAGYTSARLGPEPTLVECDSAADELDVIEARIGRWLATEHSRPGDIAVLTRAKTDRDILARGLVQRGIPATVLDDDPATADHVQVLTMHRAKGMEFRYAILARTGSDRVPSRSQLRHIPEEDMAEARQRERSLLYVAASRARDELVVTWSGGRSELLR</sequence>
<evidence type="ECO:0000313" key="12">
    <source>
        <dbReference type="Proteomes" id="UP000655751"/>
    </source>
</evidence>
<dbReference type="InterPro" id="IPR027417">
    <property type="entry name" value="P-loop_NTPase"/>
</dbReference>
<name>A0A931ICW1_9NOCA</name>
<comment type="caution">
    <text evidence="11">The sequence shown here is derived from an EMBL/GenBank/DDBJ whole genome shotgun (WGS) entry which is preliminary data.</text>
</comment>
<dbReference type="PANTHER" id="PTHR11070">
    <property type="entry name" value="UVRD / RECB / PCRA DNA HELICASE FAMILY MEMBER"/>
    <property type="match status" value="1"/>
</dbReference>
<evidence type="ECO:0000256" key="2">
    <source>
        <dbReference type="ARBA" id="ARBA00022801"/>
    </source>
</evidence>